<keyword evidence="2" id="KW-1185">Reference proteome</keyword>
<dbReference type="EMBL" id="JASBWS010000163">
    <property type="protein sequence ID" value="KAJ9092975.1"/>
    <property type="molecule type" value="Genomic_DNA"/>
</dbReference>
<dbReference type="Proteomes" id="UP001230649">
    <property type="component" value="Unassembled WGS sequence"/>
</dbReference>
<proteinExistence type="predicted"/>
<reference evidence="1" key="1">
    <citation type="submission" date="2023-04" db="EMBL/GenBank/DDBJ databases">
        <title>Draft Genome sequencing of Naganishia species isolated from polar environments using Oxford Nanopore Technology.</title>
        <authorList>
            <person name="Leo P."/>
            <person name="Venkateswaran K."/>
        </authorList>
    </citation>
    <scope>NUCLEOTIDE SEQUENCE</scope>
    <source>
        <strain evidence="1">MNA-CCFEE 5262</strain>
    </source>
</reference>
<gene>
    <name evidence="1" type="ORF">QFC20_007243</name>
</gene>
<sequence length="159" mass="17979">MSLPIEVIGIVAKQLIPDSQFGSCAALNRTCHAVYSETLRILWRICVFWASNVLKTLPPATWSTEDLPWEEDPHRNAKEDVCEQWDMLIDSPGAQYIEYLAVPFASSQDRPHIEFTARIRSTEPDIFPNLKAAFVVFHSTGDGITPREPIPGVYLCQVY</sequence>
<organism evidence="1 2">
    <name type="scientific">Naganishia adeliensis</name>
    <dbReference type="NCBI Taxonomy" id="92952"/>
    <lineage>
        <taxon>Eukaryota</taxon>
        <taxon>Fungi</taxon>
        <taxon>Dikarya</taxon>
        <taxon>Basidiomycota</taxon>
        <taxon>Agaricomycotina</taxon>
        <taxon>Tremellomycetes</taxon>
        <taxon>Filobasidiales</taxon>
        <taxon>Filobasidiaceae</taxon>
        <taxon>Naganishia</taxon>
    </lineage>
</organism>
<comment type="caution">
    <text evidence="1">The sequence shown here is derived from an EMBL/GenBank/DDBJ whole genome shotgun (WGS) entry which is preliminary data.</text>
</comment>
<evidence type="ECO:0000313" key="2">
    <source>
        <dbReference type="Proteomes" id="UP001230649"/>
    </source>
</evidence>
<protein>
    <submittedName>
        <fullName evidence="1">Uncharacterized protein</fullName>
    </submittedName>
</protein>
<accession>A0ACC2V1H2</accession>
<evidence type="ECO:0000313" key="1">
    <source>
        <dbReference type="EMBL" id="KAJ9092975.1"/>
    </source>
</evidence>
<name>A0ACC2V1H2_9TREE</name>